<dbReference type="InterPro" id="IPR024981">
    <property type="entry name" value="DUF3887"/>
</dbReference>
<sequence length="202" mass="21235">MQPNLYEQASNVHRAVGDIIASPVLGDGQEPLDTVAAANRVCEQATALLAASVERARNEGVTWQQIGDVLGVSRQAAFQRFGKPVDPATGATLDIAVLPDATELAASVIDLLASGRWDQVTSQFDDAMLRTVTTDGLAAAWTQIIAAAGAFERRGETESVRSAGLTVTNTPLAFEAGDFTARIAFRDDRRISGLLVLAGPAS</sequence>
<dbReference type="Proteomes" id="UP001235720">
    <property type="component" value="Unassembled WGS sequence"/>
</dbReference>
<dbReference type="Pfam" id="PF13026">
    <property type="entry name" value="DUF3887"/>
    <property type="match status" value="1"/>
</dbReference>
<accession>A0ABT7TFI3</accession>
<dbReference type="RefSeq" id="WP_289469386.1">
    <property type="nucleotide sequence ID" value="NZ_JAUCMM010000002.1"/>
</dbReference>
<gene>
    <name evidence="2" type="ORF">QUG98_04310</name>
</gene>
<protein>
    <submittedName>
        <fullName evidence="2">DUF3887 domain-containing protein</fullName>
    </submittedName>
</protein>
<dbReference type="Gene3D" id="3.10.450.590">
    <property type="match status" value="1"/>
</dbReference>
<comment type="caution">
    <text evidence="2">The sequence shown here is derived from an EMBL/GenBank/DDBJ whole genome shotgun (WGS) entry which is preliminary data.</text>
</comment>
<keyword evidence="3" id="KW-1185">Reference proteome</keyword>
<proteinExistence type="predicted"/>
<dbReference type="EMBL" id="JAUCMM010000002">
    <property type="protein sequence ID" value="MDM7887672.1"/>
    <property type="molecule type" value="Genomic_DNA"/>
</dbReference>
<name>A0ABT7TFI3_9MICO</name>
<evidence type="ECO:0000313" key="3">
    <source>
        <dbReference type="Proteomes" id="UP001235720"/>
    </source>
</evidence>
<organism evidence="2 3">
    <name type="scientific">Curtobacterium subtropicum</name>
    <dbReference type="NCBI Taxonomy" id="3055138"/>
    <lineage>
        <taxon>Bacteria</taxon>
        <taxon>Bacillati</taxon>
        <taxon>Actinomycetota</taxon>
        <taxon>Actinomycetes</taxon>
        <taxon>Micrococcales</taxon>
        <taxon>Microbacteriaceae</taxon>
        <taxon>Curtobacterium</taxon>
    </lineage>
</organism>
<feature type="domain" description="DUF3887" evidence="1">
    <location>
        <begin position="105"/>
        <end position="194"/>
    </location>
</feature>
<evidence type="ECO:0000259" key="1">
    <source>
        <dbReference type="Pfam" id="PF13026"/>
    </source>
</evidence>
<reference evidence="2 3" key="1">
    <citation type="submission" date="2023-06" db="EMBL/GenBank/DDBJ databases">
        <authorList>
            <person name="Feng G."/>
            <person name="Li J."/>
            <person name="Zhu H."/>
        </authorList>
    </citation>
    <scope>NUCLEOTIDE SEQUENCE [LARGE SCALE GENOMIC DNA]</scope>
    <source>
        <strain evidence="2 3">RHCJP20</strain>
    </source>
</reference>
<evidence type="ECO:0000313" key="2">
    <source>
        <dbReference type="EMBL" id="MDM7887672.1"/>
    </source>
</evidence>